<feature type="domain" description="Pectinesterase inhibitor" evidence="8">
    <location>
        <begin position="239"/>
        <end position="388"/>
    </location>
</feature>
<dbReference type="EMBL" id="CP136892">
    <property type="protein sequence ID" value="WOL02203.1"/>
    <property type="molecule type" value="Genomic_DNA"/>
</dbReference>
<evidence type="ECO:0000256" key="5">
    <source>
        <dbReference type="ARBA" id="ARBA00023085"/>
    </source>
</evidence>
<dbReference type="SUPFAM" id="SSF101148">
    <property type="entry name" value="Plant invertase/pectin methylesterase inhibitor"/>
    <property type="match status" value="1"/>
</dbReference>
<proteinExistence type="inferred from homology"/>
<comment type="pathway">
    <text evidence="1">Glycan metabolism; pectin degradation; 2-dehydro-3-deoxy-D-gluconate from pectin: step 1/5.</text>
</comment>
<sequence>MYTFTVRSPDKEQTNRHAIGKRVHEENNTLVPPFNVHNPSSRSSPALPLDLPRLGSIAHGKLTFTATFRRTLGLHVLAFRSSSGTTCHVPQFSRSIGFNHLALIYYTQRSQKWNPKCHGIRILIFLSLLLGLKEWKRESPVDEPYKPSLTRSPSPSAYLSSHSLTTSRLKHGLWTSRLVRVDSLLIRASNESRNVEAPAPGVPLSRPLRRPPARGFRCLGGALLPRPDLVVETARATNADSGHLEGLRLDSVSDPAAGERELVHVSLNMTLHRVGAAINGVSAIAGAAMGTLARAAYDDCMELLEDSADQLSNSLLVVSPSAARASSSSQARVKGASDEDVRTWLSAALTNQDTCSEGLQQVKDLRIKAKMETQLKDLTELVSNCLAIFSGVSRNRDFDGIPIHDKKRRKLLNAVAEDEFPAWLGKKDRRLLQVPATNIQADMVVSKDGNGTYTSIADAVKAAPEYSTRRIIIYIKAGRYDENIKVGRKKTNLMFVGDGKTQTIIAGSRSVYDNFTTFHTATFAATGTGFIMRDITIQNWAGPEKHQAVALRVGADHAVVYRCNVIGYQDTLYVHSQRQFFRECDIYGTVDFIFGNAAVVLQNCSLWARKPMPMQKNTITAQNRKDPNQNTGISIHACRVVAASDLEPVKSNYSTYLGRPWKLYSRTVYMMSYFEDHVHQAGWLEWNATFALDTLYYGEYMNYGPGAAVGKRVTWPGFRVITLPAEASKFTVAQFIFGSSWLPSTGVAFLAGLSV</sequence>
<evidence type="ECO:0000259" key="8">
    <source>
        <dbReference type="SMART" id="SM00856"/>
    </source>
</evidence>
<dbReference type="GO" id="GO:0030599">
    <property type="term" value="F:pectinesterase activity"/>
    <property type="evidence" value="ECO:0007669"/>
    <property type="project" value="InterPro"/>
</dbReference>
<evidence type="ECO:0000256" key="2">
    <source>
        <dbReference type="ARBA" id="ARBA00006027"/>
    </source>
</evidence>
<evidence type="ECO:0000256" key="4">
    <source>
        <dbReference type="ARBA" id="ARBA00022801"/>
    </source>
</evidence>
<evidence type="ECO:0000256" key="7">
    <source>
        <dbReference type="SAM" id="MobiDB-lite"/>
    </source>
</evidence>
<dbReference type="GO" id="GO:0004857">
    <property type="term" value="F:enzyme inhibitor activity"/>
    <property type="evidence" value="ECO:0007669"/>
    <property type="project" value="InterPro"/>
</dbReference>
<gene>
    <name evidence="9" type="ORF">Cni_G10922</name>
</gene>
<name>A0AAQ3QAR5_9LILI</name>
<reference evidence="9 10" key="1">
    <citation type="submission" date="2023-10" db="EMBL/GenBank/DDBJ databases">
        <title>Chromosome-scale genome assembly provides insights into flower coloration mechanisms of Canna indica.</title>
        <authorList>
            <person name="Li C."/>
        </authorList>
    </citation>
    <scope>NUCLEOTIDE SEQUENCE [LARGE SCALE GENOMIC DNA]</scope>
    <source>
        <tissue evidence="9">Flower</tissue>
    </source>
</reference>
<keyword evidence="10" id="KW-1185">Reference proteome</keyword>
<dbReference type="PANTHER" id="PTHR31707">
    <property type="entry name" value="PECTINESTERASE"/>
    <property type="match status" value="1"/>
</dbReference>
<dbReference type="SMART" id="SM00856">
    <property type="entry name" value="PMEI"/>
    <property type="match status" value="1"/>
</dbReference>
<dbReference type="InterPro" id="IPR033131">
    <property type="entry name" value="Pectinesterase_Asp_AS"/>
</dbReference>
<dbReference type="AlphaFoldDB" id="A0AAQ3QAR5"/>
<dbReference type="Proteomes" id="UP001327560">
    <property type="component" value="Chromosome 3"/>
</dbReference>
<organism evidence="9 10">
    <name type="scientific">Canna indica</name>
    <name type="common">Indian-shot</name>
    <dbReference type="NCBI Taxonomy" id="4628"/>
    <lineage>
        <taxon>Eukaryota</taxon>
        <taxon>Viridiplantae</taxon>
        <taxon>Streptophyta</taxon>
        <taxon>Embryophyta</taxon>
        <taxon>Tracheophyta</taxon>
        <taxon>Spermatophyta</taxon>
        <taxon>Magnoliopsida</taxon>
        <taxon>Liliopsida</taxon>
        <taxon>Zingiberales</taxon>
        <taxon>Cannaceae</taxon>
        <taxon>Canna</taxon>
    </lineage>
</organism>
<evidence type="ECO:0000256" key="3">
    <source>
        <dbReference type="ARBA" id="ARBA00007786"/>
    </source>
</evidence>
<dbReference type="Pfam" id="PF04043">
    <property type="entry name" value="PMEI"/>
    <property type="match status" value="1"/>
</dbReference>
<dbReference type="Gene3D" id="1.20.140.40">
    <property type="entry name" value="Invertase/pectin methylesterase inhibitor family protein"/>
    <property type="match status" value="1"/>
</dbReference>
<keyword evidence="4" id="KW-0378">Hydrolase</keyword>
<dbReference type="InterPro" id="IPR000070">
    <property type="entry name" value="Pectinesterase_cat"/>
</dbReference>
<dbReference type="GO" id="GO:0042545">
    <property type="term" value="P:cell wall modification"/>
    <property type="evidence" value="ECO:0007669"/>
    <property type="project" value="InterPro"/>
</dbReference>
<accession>A0AAQ3QAR5</accession>
<dbReference type="InterPro" id="IPR035513">
    <property type="entry name" value="Invertase/methylesterase_inhib"/>
</dbReference>
<evidence type="ECO:0000256" key="1">
    <source>
        <dbReference type="ARBA" id="ARBA00005184"/>
    </source>
</evidence>
<evidence type="ECO:0000313" key="9">
    <source>
        <dbReference type="EMBL" id="WOL02203.1"/>
    </source>
</evidence>
<dbReference type="CDD" id="cd15798">
    <property type="entry name" value="PMEI-like_3"/>
    <property type="match status" value="1"/>
</dbReference>
<comment type="similarity">
    <text evidence="3">In the C-terminal section; belongs to the pectinesterase family.</text>
</comment>
<dbReference type="FunFam" id="2.160.20.10:FF:000001">
    <property type="entry name" value="Pectinesterase"/>
    <property type="match status" value="1"/>
</dbReference>
<dbReference type="PROSITE" id="PS00800">
    <property type="entry name" value="PECTINESTERASE_1"/>
    <property type="match status" value="1"/>
</dbReference>
<evidence type="ECO:0000313" key="10">
    <source>
        <dbReference type="Proteomes" id="UP001327560"/>
    </source>
</evidence>
<dbReference type="InterPro" id="IPR018040">
    <property type="entry name" value="Pectinesterase_Tyr_AS"/>
</dbReference>
<keyword evidence="5" id="KW-0063">Aspartyl esterase</keyword>
<protein>
    <recommendedName>
        <fullName evidence="8">Pectinesterase inhibitor domain-containing protein</fullName>
    </recommendedName>
</protein>
<dbReference type="PROSITE" id="PS00503">
    <property type="entry name" value="PECTINESTERASE_2"/>
    <property type="match status" value="1"/>
</dbReference>
<dbReference type="NCBIfam" id="TIGR01614">
    <property type="entry name" value="PME_inhib"/>
    <property type="match status" value="1"/>
</dbReference>
<dbReference type="InterPro" id="IPR012334">
    <property type="entry name" value="Pectin_lyas_fold"/>
</dbReference>
<comment type="similarity">
    <text evidence="2">In the N-terminal section; belongs to the PMEI family.</text>
</comment>
<feature type="active site" evidence="6">
    <location>
        <position position="591"/>
    </location>
</feature>
<feature type="region of interest" description="Disordered" evidence="7">
    <location>
        <begin position="140"/>
        <end position="159"/>
    </location>
</feature>
<dbReference type="Gene3D" id="2.160.20.10">
    <property type="entry name" value="Single-stranded right-handed beta-helix, Pectin lyase-like"/>
    <property type="match status" value="1"/>
</dbReference>
<evidence type="ECO:0000256" key="6">
    <source>
        <dbReference type="PROSITE-ProRule" id="PRU10040"/>
    </source>
</evidence>
<dbReference type="Pfam" id="PF01095">
    <property type="entry name" value="Pectinesterase"/>
    <property type="match status" value="1"/>
</dbReference>
<dbReference type="InterPro" id="IPR011050">
    <property type="entry name" value="Pectin_lyase_fold/virulence"/>
</dbReference>
<dbReference type="InterPro" id="IPR006501">
    <property type="entry name" value="Pectinesterase_inhib_dom"/>
</dbReference>
<dbReference type="SUPFAM" id="SSF51126">
    <property type="entry name" value="Pectin lyase-like"/>
    <property type="match status" value="1"/>
</dbReference>